<dbReference type="Pfam" id="PF08239">
    <property type="entry name" value="SH3_3"/>
    <property type="match status" value="1"/>
</dbReference>
<dbReference type="RefSeq" id="WP_069909722.1">
    <property type="nucleotide sequence ID" value="NZ_LAJE02000171.1"/>
</dbReference>
<accession>A0A1E5XRB4</accession>
<evidence type="ECO:0000256" key="1">
    <source>
        <dbReference type="SAM" id="SignalP"/>
    </source>
</evidence>
<keyword evidence="1" id="KW-0732">Signal</keyword>
<proteinExistence type="predicted"/>
<dbReference type="OrthoDB" id="8457065at2"/>
<evidence type="ECO:0000313" key="4">
    <source>
        <dbReference type="Proteomes" id="UP000095463"/>
    </source>
</evidence>
<sequence>MPLRHIAIGLASALFALAAGATAASATTAYASSTVNVRSGAGTGYAVVGVLRPGQRVEIDYCKGAWCLIEQRGPDGWVNANYLNADRYRDRDYYDDDYYDDYDDGFYLERPRYRARPIYPFYRSQACFGRPNVSFCFSN</sequence>
<evidence type="ECO:0000313" key="3">
    <source>
        <dbReference type="EMBL" id="OEO31105.1"/>
    </source>
</evidence>
<evidence type="ECO:0000259" key="2">
    <source>
        <dbReference type="SMART" id="SM00287"/>
    </source>
</evidence>
<keyword evidence="4" id="KW-1185">Reference proteome</keyword>
<feature type="chain" id="PRO_5009190433" description="SH3b domain-containing protein" evidence="1">
    <location>
        <begin position="24"/>
        <end position="139"/>
    </location>
</feature>
<dbReference type="InterPro" id="IPR003646">
    <property type="entry name" value="SH3-like_bac-type"/>
</dbReference>
<dbReference type="AlphaFoldDB" id="A0A1E5XRB4"/>
<protein>
    <recommendedName>
        <fullName evidence="2">SH3b domain-containing protein</fullName>
    </recommendedName>
</protein>
<dbReference type="Proteomes" id="UP000095463">
    <property type="component" value="Unassembled WGS sequence"/>
</dbReference>
<name>A0A1E5XRB4_9HYPH</name>
<organism evidence="3 4">
    <name type="scientific">Devosia insulae DS-56</name>
    <dbReference type="NCBI Taxonomy" id="1116389"/>
    <lineage>
        <taxon>Bacteria</taxon>
        <taxon>Pseudomonadati</taxon>
        <taxon>Pseudomonadota</taxon>
        <taxon>Alphaproteobacteria</taxon>
        <taxon>Hyphomicrobiales</taxon>
        <taxon>Devosiaceae</taxon>
        <taxon>Devosia</taxon>
    </lineage>
</organism>
<dbReference type="Gene3D" id="2.30.30.40">
    <property type="entry name" value="SH3 Domains"/>
    <property type="match status" value="1"/>
</dbReference>
<dbReference type="SMART" id="SM00287">
    <property type="entry name" value="SH3b"/>
    <property type="match status" value="1"/>
</dbReference>
<gene>
    <name evidence="3" type="ORF">VW23_018015</name>
</gene>
<reference evidence="3 4" key="1">
    <citation type="journal article" date="2015" name="Genome Announc.">
        <title>Genome Assemblies of Three Soil-Associated Devosia species: D. insulae, D. limi, and D. soli.</title>
        <authorList>
            <person name="Hassan Y.I."/>
            <person name="Lepp D."/>
            <person name="Zhou T."/>
        </authorList>
    </citation>
    <scope>NUCLEOTIDE SEQUENCE [LARGE SCALE GENOMIC DNA]</scope>
    <source>
        <strain evidence="3 4">DS-56</strain>
    </source>
</reference>
<dbReference type="EMBL" id="LAJE02000171">
    <property type="protein sequence ID" value="OEO31105.1"/>
    <property type="molecule type" value="Genomic_DNA"/>
</dbReference>
<feature type="signal peptide" evidence="1">
    <location>
        <begin position="1"/>
        <end position="23"/>
    </location>
</feature>
<feature type="domain" description="SH3b" evidence="2">
    <location>
        <begin position="25"/>
        <end position="86"/>
    </location>
</feature>
<comment type="caution">
    <text evidence="3">The sequence shown here is derived from an EMBL/GenBank/DDBJ whole genome shotgun (WGS) entry which is preliminary data.</text>
</comment>